<dbReference type="Proteomes" id="UP000009877">
    <property type="component" value="Unassembled WGS sequence"/>
</dbReference>
<evidence type="ECO:0000313" key="8">
    <source>
        <dbReference type="Proteomes" id="UP000009877"/>
    </source>
</evidence>
<dbReference type="GO" id="GO:0000028">
    <property type="term" value="P:ribosomal small subunit assembly"/>
    <property type="evidence" value="ECO:0007669"/>
    <property type="project" value="TreeGrafter"/>
</dbReference>
<evidence type="ECO:0000256" key="1">
    <source>
        <dbReference type="ARBA" id="ARBA00022490"/>
    </source>
</evidence>
<dbReference type="InterPro" id="IPR028989">
    <property type="entry name" value="RimP_N"/>
</dbReference>
<dbReference type="AlphaFoldDB" id="M2WE52"/>
<dbReference type="InterPro" id="IPR003728">
    <property type="entry name" value="Ribosome_maturation_RimP"/>
</dbReference>
<dbReference type="PANTHER" id="PTHR33867">
    <property type="entry name" value="RIBOSOME MATURATION FACTOR RIMP"/>
    <property type="match status" value="1"/>
</dbReference>
<comment type="function">
    <text evidence="3">Required for maturation of 30S ribosomal subunits.</text>
</comment>
<evidence type="ECO:0000256" key="2">
    <source>
        <dbReference type="ARBA" id="ARBA00022517"/>
    </source>
</evidence>
<feature type="domain" description="Ribosome maturation factor RimP C-terminal" evidence="6">
    <location>
        <begin position="97"/>
        <end position="172"/>
    </location>
</feature>
<evidence type="ECO:0000256" key="4">
    <source>
        <dbReference type="SAM" id="MobiDB-lite"/>
    </source>
</evidence>
<feature type="region of interest" description="Disordered" evidence="4">
    <location>
        <begin position="67"/>
        <end position="93"/>
    </location>
</feature>
<keyword evidence="2 3" id="KW-0690">Ribosome biogenesis</keyword>
<accession>M2WE52</accession>
<comment type="subcellular location">
    <subcellularLocation>
        <location evidence="3">Cytoplasm</location>
    </subcellularLocation>
</comment>
<reference evidence="7 8" key="1">
    <citation type="journal article" date="2014" name="Genome Announc.">
        <title>Draft Genome Sequence of Kocuria palustris PEL.</title>
        <authorList>
            <person name="Sharma G."/>
            <person name="Khatri I."/>
            <person name="Subramanian S."/>
        </authorList>
    </citation>
    <scope>NUCLEOTIDE SEQUENCE [LARGE SCALE GENOMIC DNA]</scope>
    <source>
        <strain evidence="7 8">PEL</strain>
    </source>
</reference>
<sequence length="173" mass="19297">MSEHPAQDPLAAKLQELLSPVVEAQGLFLEDVEVEGSGSQRIVQVLVDLPEDRTDGVDMEDIARASQAVSEELDRTDPVDGPAYELQVSSPGAARALERPRHWRRSVGRLVDVQPVDRTTHGRSFEARVLEVQGEQVTLQRSTQVKKGMPIKLQDPETWDLSQIKQARVRVED</sequence>
<dbReference type="Pfam" id="PF02576">
    <property type="entry name" value="RimP_N"/>
    <property type="match status" value="1"/>
</dbReference>
<name>M2WE52_9MICC</name>
<dbReference type="RefSeq" id="WP_006214464.1">
    <property type="nucleotide sequence ID" value="NZ_ANHZ02000008.1"/>
</dbReference>
<keyword evidence="8" id="KW-1185">Reference proteome</keyword>
<dbReference type="HAMAP" id="MF_01077">
    <property type="entry name" value="RimP"/>
    <property type="match status" value="1"/>
</dbReference>
<dbReference type="Pfam" id="PF17384">
    <property type="entry name" value="DUF150_C"/>
    <property type="match status" value="1"/>
</dbReference>
<dbReference type="STRING" id="71999.KPaMU14_08145"/>
<proteinExistence type="inferred from homology"/>
<dbReference type="InterPro" id="IPR035956">
    <property type="entry name" value="RimP_N_sf"/>
</dbReference>
<dbReference type="GO" id="GO:0005829">
    <property type="term" value="C:cytosol"/>
    <property type="evidence" value="ECO:0007669"/>
    <property type="project" value="TreeGrafter"/>
</dbReference>
<comment type="caution">
    <text evidence="7">The sequence shown here is derived from an EMBL/GenBank/DDBJ whole genome shotgun (WGS) entry which is preliminary data.</text>
</comment>
<dbReference type="Gene3D" id="3.30.300.70">
    <property type="entry name" value="RimP-like superfamily, N-terminal"/>
    <property type="match status" value="1"/>
</dbReference>
<dbReference type="SUPFAM" id="SSF75420">
    <property type="entry name" value="YhbC-like, N-terminal domain"/>
    <property type="match status" value="1"/>
</dbReference>
<dbReference type="CDD" id="cd01734">
    <property type="entry name" value="YlxS_C"/>
    <property type="match status" value="1"/>
</dbReference>
<gene>
    <name evidence="3" type="primary">rimP</name>
    <name evidence="7" type="ORF">C884_02409</name>
</gene>
<evidence type="ECO:0000256" key="3">
    <source>
        <dbReference type="HAMAP-Rule" id="MF_01077"/>
    </source>
</evidence>
<dbReference type="GO" id="GO:0006412">
    <property type="term" value="P:translation"/>
    <property type="evidence" value="ECO:0007669"/>
    <property type="project" value="TreeGrafter"/>
</dbReference>
<keyword evidence="1 3" id="KW-0963">Cytoplasm</keyword>
<dbReference type="EMBL" id="ANHZ02000008">
    <property type="protein sequence ID" value="EME36802.1"/>
    <property type="molecule type" value="Genomic_DNA"/>
</dbReference>
<feature type="domain" description="Ribosome maturation factor RimP N-terminal" evidence="5">
    <location>
        <begin position="17"/>
        <end position="93"/>
    </location>
</feature>
<organism evidence="7 8">
    <name type="scientific">Kocuria palustris PEL</name>
    <dbReference type="NCBI Taxonomy" id="1236550"/>
    <lineage>
        <taxon>Bacteria</taxon>
        <taxon>Bacillati</taxon>
        <taxon>Actinomycetota</taxon>
        <taxon>Actinomycetes</taxon>
        <taxon>Micrococcales</taxon>
        <taxon>Micrococcaceae</taxon>
        <taxon>Kocuria</taxon>
    </lineage>
</organism>
<evidence type="ECO:0000313" key="7">
    <source>
        <dbReference type="EMBL" id="EME36802.1"/>
    </source>
</evidence>
<protein>
    <recommendedName>
        <fullName evidence="3">Ribosome maturation factor RimP</fullName>
    </recommendedName>
</protein>
<evidence type="ECO:0000259" key="6">
    <source>
        <dbReference type="Pfam" id="PF17384"/>
    </source>
</evidence>
<dbReference type="InterPro" id="IPR028998">
    <property type="entry name" value="RimP_C"/>
</dbReference>
<evidence type="ECO:0000259" key="5">
    <source>
        <dbReference type="Pfam" id="PF02576"/>
    </source>
</evidence>
<dbReference type="PANTHER" id="PTHR33867:SF1">
    <property type="entry name" value="RIBOSOME MATURATION FACTOR RIMP"/>
    <property type="match status" value="1"/>
</dbReference>
<comment type="similarity">
    <text evidence="3">Belongs to the RimP family.</text>
</comment>